<dbReference type="Gene3D" id="3.30.450.190">
    <property type="match status" value="1"/>
</dbReference>
<feature type="region of interest" description="Disordered" evidence="5">
    <location>
        <begin position="309"/>
        <end position="349"/>
    </location>
</feature>
<dbReference type="AlphaFoldDB" id="A0A165FMR8"/>
<dbReference type="OrthoDB" id="26136at2759"/>
<evidence type="ECO:0000313" key="7">
    <source>
        <dbReference type="Proteomes" id="UP000076842"/>
    </source>
</evidence>
<dbReference type="Pfam" id="PF04670">
    <property type="entry name" value="Gtr1_RagA"/>
    <property type="match status" value="1"/>
</dbReference>
<evidence type="ECO:0000313" key="6">
    <source>
        <dbReference type="EMBL" id="KZT56965.1"/>
    </source>
</evidence>
<proteinExistence type="inferred from homology"/>
<dbReference type="PANTHER" id="PTHR11259:SF2">
    <property type="entry name" value="GH16429P"/>
    <property type="match status" value="1"/>
</dbReference>
<dbReference type="Proteomes" id="UP000076842">
    <property type="component" value="Unassembled WGS sequence"/>
</dbReference>
<dbReference type="GO" id="GO:0005525">
    <property type="term" value="F:GTP binding"/>
    <property type="evidence" value="ECO:0007669"/>
    <property type="project" value="UniProtKB-UniRule"/>
</dbReference>
<dbReference type="EMBL" id="KV423970">
    <property type="protein sequence ID" value="KZT56965.1"/>
    <property type="molecule type" value="Genomic_DNA"/>
</dbReference>
<dbReference type="GO" id="GO:0010507">
    <property type="term" value="P:negative regulation of autophagy"/>
    <property type="evidence" value="ECO:0007669"/>
    <property type="project" value="TreeGrafter"/>
</dbReference>
<dbReference type="InParanoid" id="A0A165FMR8"/>
<dbReference type="PANTHER" id="PTHR11259">
    <property type="entry name" value="RAS-RELATED GTP BINDING RAG/GTR YEAST"/>
    <property type="match status" value="1"/>
</dbReference>
<dbReference type="FunCoup" id="A0A165FMR8">
    <property type="interactions" value="355"/>
</dbReference>
<comment type="subunit">
    <text evidence="4">Component of the GSE complex.</text>
</comment>
<keyword evidence="7" id="KW-1185">Reference proteome</keyword>
<evidence type="ECO:0000256" key="5">
    <source>
        <dbReference type="SAM" id="MobiDB-lite"/>
    </source>
</evidence>
<evidence type="ECO:0000256" key="4">
    <source>
        <dbReference type="RuleBase" id="RU367014"/>
    </source>
</evidence>
<dbReference type="GO" id="GO:0009267">
    <property type="term" value="P:cellular response to starvation"/>
    <property type="evidence" value="ECO:0007669"/>
    <property type="project" value="TreeGrafter"/>
</dbReference>
<keyword evidence="3 4" id="KW-0342">GTP-binding</keyword>
<dbReference type="SUPFAM" id="SSF52540">
    <property type="entry name" value="P-loop containing nucleoside triphosphate hydrolases"/>
    <property type="match status" value="1"/>
</dbReference>
<dbReference type="GO" id="GO:1990131">
    <property type="term" value="C:Gtr1-Gtr2 GTPase complex"/>
    <property type="evidence" value="ECO:0007669"/>
    <property type="project" value="UniProtKB-UniRule"/>
</dbReference>
<reference evidence="6 7" key="1">
    <citation type="journal article" date="2016" name="Mol. Biol. Evol.">
        <title>Comparative Genomics of Early-Diverging Mushroom-Forming Fungi Provides Insights into the Origins of Lignocellulose Decay Capabilities.</title>
        <authorList>
            <person name="Nagy L.G."/>
            <person name="Riley R."/>
            <person name="Tritt A."/>
            <person name="Adam C."/>
            <person name="Daum C."/>
            <person name="Floudas D."/>
            <person name="Sun H."/>
            <person name="Yadav J.S."/>
            <person name="Pangilinan J."/>
            <person name="Larsson K.H."/>
            <person name="Matsuura K."/>
            <person name="Barry K."/>
            <person name="Labutti K."/>
            <person name="Kuo R."/>
            <person name="Ohm R.A."/>
            <person name="Bhattacharya S.S."/>
            <person name="Shirouzu T."/>
            <person name="Yoshinaga Y."/>
            <person name="Martin F.M."/>
            <person name="Grigoriev I.V."/>
            <person name="Hibbett D.S."/>
        </authorList>
    </citation>
    <scope>NUCLEOTIDE SEQUENCE [LARGE SCALE GENOMIC DNA]</scope>
    <source>
        <strain evidence="6 7">HHB12733</strain>
    </source>
</reference>
<dbReference type="GO" id="GO:1904263">
    <property type="term" value="P:positive regulation of TORC1 signaling"/>
    <property type="evidence" value="ECO:0007669"/>
    <property type="project" value="TreeGrafter"/>
</dbReference>
<dbReference type="STRING" id="1353952.A0A165FMR8"/>
<accession>A0A165FMR8</accession>
<dbReference type="GO" id="GO:0000329">
    <property type="term" value="C:fungal-type vacuole membrane"/>
    <property type="evidence" value="ECO:0007669"/>
    <property type="project" value="TreeGrafter"/>
</dbReference>
<evidence type="ECO:0000256" key="2">
    <source>
        <dbReference type="ARBA" id="ARBA00022741"/>
    </source>
</evidence>
<sequence>MGLRRAGKTSAREVVFHRLPPKQAFFVDTTPGVVKEDVEFWIPLQLWEIPGSQGLEALEPLGAHLSHFSSLIWVIDAADDYTESLRALFRTVVAAHAENPGLHIDVFAHKSDAWDEYYRQDAFRQIQDRTIGELEDHPSAAVQELADRIQFHLTSVYDHSVFEAMSRVVQRLVPTLGFLEQTLNYWSQTLDIPKCFLFDVPSRLYITTDASPVDPPSHDVCCQYIENIESVSELFHMLERRKGTKRKVAYRSSCSSKIAGDNTVAYWQISERLALVALVQTHMFDDHRGAIEMNVKSLRDAMLKFEALEARKRRPPPPANAVPASSKSDSSSLRTPSVHASSAGKVNGG</sequence>
<name>A0A165FMR8_9BASI</name>
<organism evidence="6 7">
    <name type="scientific">Calocera cornea HHB12733</name>
    <dbReference type="NCBI Taxonomy" id="1353952"/>
    <lineage>
        <taxon>Eukaryota</taxon>
        <taxon>Fungi</taxon>
        <taxon>Dikarya</taxon>
        <taxon>Basidiomycota</taxon>
        <taxon>Agaricomycotina</taxon>
        <taxon>Dacrymycetes</taxon>
        <taxon>Dacrymycetales</taxon>
        <taxon>Dacrymycetaceae</taxon>
        <taxon>Calocera</taxon>
    </lineage>
</organism>
<feature type="compositionally biased region" description="Low complexity" evidence="5">
    <location>
        <begin position="321"/>
        <end position="332"/>
    </location>
</feature>
<dbReference type="GO" id="GO:0005634">
    <property type="term" value="C:nucleus"/>
    <property type="evidence" value="ECO:0007669"/>
    <property type="project" value="TreeGrafter"/>
</dbReference>
<keyword evidence="2 4" id="KW-0547">Nucleotide-binding</keyword>
<dbReference type="InterPro" id="IPR027417">
    <property type="entry name" value="P-loop_NTPase"/>
</dbReference>
<protein>
    <recommendedName>
        <fullName evidence="4">GTP-binding protein</fullName>
    </recommendedName>
</protein>
<gene>
    <name evidence="6" type="ORF">CALCODRAFT_496801</name>
</gene>
<evidence type="ECO:0000256" key="3">
    <source>
        <dbReference type="ARBA" id="ARBA00023134"/>
    </source>
</evidence>
<comment type="function">
    <text evidence="4">GTPase involved in activation of the TORC1 signaling pathway, which promotes growth and represses autophagy in nutrient-rich conditions.</text>
</comment>
<dbReference type="Gene3D" id="3.40.50.300">
    <property type="entry name" value="P-loop containing nucleotide triphosphate hydrolases"/>
    <property type="match status" value="1"/>
</dbReference>
<evidence type="ECO:0000256" key="1">
    <source>
        <dbReference type="ARBA" id="ARBA00007756"/>
    </source>
</evidence>
<dbReference type="InterPro" id="IPR006762">
    <property type="entry name" value="Gtr1_RagA"/>
</dbReference>
<dbReference type="GO" id="GO:0003924">
    <property type="term" value="F:GTPase activity"/>
    <property type="evidence" value="ECO:0007669"/>
    <property type="project" value="UniProtKB-UniRule"/>
</dbReference>
<comment type="similarity">
    <text evidence="1 4">Belongs to the GTR/RAG GTP-binding protein family.</text>
</comment>